<dbReference type="Gene3D" id="3.90.215.10">
    <property type="entry name" value="Gamma Fibrinogen, chain A, domain 1"/>
    <property type="match status" value="1"/>
</dbReference>
<organism evidence="18 19">
    <name type="scientific">Anolis carolinensis</name>
    <name type="common">Green anole</name>
    <name type="synonym">American chameleon</name>
    <dbReference type="NCBI Taxonomy" id="28377"/>
    <lineage>
        <taxon>Eukaryota</taxon>
        <taxon>Metazoa</taxon>
        <taxon>Chordata</taxon>
        <taxon>Craniata</taxon>
        <taxon>Vertebrata</taxon>
        <taxon>Euteleostomi</taxon>
        <taxon>Lepidosauria</taxon>
        <taxon>Squamata</taxon>
        <taxon>Bifurcata</taxon>
        <taxon>Unidentata</taxon>
        <taxon>Episquamata</taxon>
        <taxon>Toxicofera</taxon>
        <taxon>Iguania</taxon>
        <taxon>Dactyloidae</taxon>
        <taxon>Anolis</taxon>
    </lineage>
</organism>
<dbReference type="GO" id="GO:0072377">
    <property type="term" value="P:blood coagulation, common pathway"/>
    <property type="evidence" value="ECO:0000318"/>
    <property type="project" value="GO_Central"/>
</dbReference>
<dbReference type="Pfam" id="PF08702">
    <property type="entry name" value="Fib_alpha"/>
    <property type="match status" value="1"/>
</dbReference>
<keyword evidence="9" id="KW-0094">Blood coagulation</keyword>
<keyword evidence="12" id="KW-1199">Hemostasis impairing toxin</keyword>
<dbReference type="PROSITE" id="PS00514">
    <property type="entry name" value="FIBRINOGEN_C_1"/>
    <property type="match status" value="1"/>
</dbReference>
<keyword evidence="13" id="KW-0379">Hydroxylation</keyword>
<evidence type="ECO:0000313" key="18">
    <source>
        <dbReference type="Ensembl" id="ENSACAP00000015390.2"/>
    </source>
</evidence>
<feature type="chain" id="PRO_5003412877" description="Fibrinogen alpha chain" evidence="16">
    <location>
        <begin position="19"/>
        <end position="739"/>
    </location>
</feature>
<evidence type="ECO:0000256" key="14">
    <source>
        <dbReference type="ARBA" id="ARBA00025974"/>
    </source>
</evidence>
<dbReference type="PROSITE" id="PS51406">
    <property type="entry name" value="FIBRINOGEN_C_2"/>
    <property type="match status" value="1"/>
</dbReference>
<dbReference type="SUPFAM" id="SSF56496">
    <property type="entry name" value="Fibrinogen C-terminal domain-like"/>
    <property type="match status" value="1"/>
</dbReference>
<dbReference type="Ensembl" id="ENSACAT00000015703.4">
    <property type="protein sequence ID" value="ENSACAP00000015390.2"/>
    <property type="gene ID" value="ENSACAG00000015673.4"/>
</dbReference>
<dbReference type="InterPro" id="IPR014716">
    <property type="entry name" value="Fibrinogen_a/b/g_C_1"/>
</dbReference>
<keyword evidence="19" id="KW-1185">Reference proteome</keyword>
<dbReference type="GO" id="GO:0051258">
    <property type="term" value="P:protein polymerization"/>
    <property type="evidence" value="ECO:0007669"/>
    <property type="project" value="InterPro"/>
</dbReference>
<evidence type="ECO:0000256" key="3">
    <source>
        <dbReference type="ARBA" id="ARBA00006932"/>
    </source>
</evidence>
<dbReference type="GO" id="GO:0005102">
    <property type="term" value="F:signaling receptor binding"/>
    <property type="evidence" value="ECO:0007669"/>
    <property type="project" value="InterPro"/>
</dbReference>
<evidence type="ECO:0000313" key="19">
    <source>
        <dbReference type="Proteomes" id="UP000001646"/>
    </source>
</evidence>
<dbReference type="Gene3D" id="1.20.5.50">
    <property type="match status" value="1"/>
</dbReference>
<dbReference type="InterPro" id="IPR002181">
    <property type="entry name" value="Fibrinogen_a/b/g_C_dom"/>
</dbReference>
<dbReference type="GeneTree" id="ENSGT00940000157467"/>
<evidence type="ECO:0000256" key="8">
    <source>
        <dbReference type="ARBA" id="ARBA00023054"/>
    </source>
</evidence>
<accession>G1KRE2</accession>
<evidence type="ECO:0000256" key="5">
    <source>
        <dbReference type="ARBA" id="ARBA00022525"/>
    </source>
</evidence>
<dbReference type="Proteomes" id="UP000001646">
    <property type="component" value="Chromosome 5"/>
</dbReference>
<evidence type="ECO:0000256" key="2">
    <source>
        <dbReference type="ARBA" id="ARBA00004613"/>
    </source>
</evidence>
<feature type="region of interest" description="Disordered" evidence="15">
    <location>
        <begin position="419"/>
        <end position="460"/>
    </location>
</feature>
<dbReference type="InterPro" id="IPR020837">
    <property type="entry name" value="Fibrinogen_CS"/>
</dbReference>
<evidence type="ECO:0000256" key="4">
    <source>
        <dbReference type="ARBA" id="ARBA00017850"/>
    </source>
</evidence>
<dbReference type="Pfam" id="PF12160">
    <property type="entry name" value="Fibrinogen_aC"/>
    <property type="match status" value="1"/>
</dbReference>
<dbReference type="AlphaFoldDB" id="G1KRE2"/>
<comment type="subunit">
    <text evidence="14">Heterohexamer; disulfide linked. Contains 2 sets of 3 non-identical chains (alpha, beta and gamma). The 2 heterotrimers are in head to head conformation with the N-termini in a small central domain.</text>
</comment>
<evidence type="ECO:0000256" key="16">
    <source>
        <dbReference type="SAM" id="SignalP"/>
    </source>
</evidence>
<reference evidence="18" key="3">
    <citation type="submission" date="2025-09" db="UniProtKB">
        <authorList>
            <consortium name="Ensembl"/>
        </authorList>
    </citation>
    <scope>IDENTIFICATION</scope>
</reference>
<dbReference type="SMART" id="SM00186">
    <property type="entry name" value="FBG"/>
    <property type="match status" value="1"/>
</dbReference>
<dbReference type="CTD" id="2243"/>
<feature type="signal peptide" evidence="16">
    <location>
        <begin position="1"/>
        <end position="18"/>
    </location>
</feature>
<evidence type="ECO:0000256" key="13">
    <source>
        <dbReference type="ARBA" id="ARBA00023278"/>
    </source>
</evidence>
<dbReference type="InterPro" id="IPR036056">
    <property type="entry name" value="Fibrinogen-like_C"/>
</dbReference>
<keyword evidence="8" id="KW-0175">Coiled coil</keyword>
<dbReference type="RefSeq" id="XP_003221786.1">
    <property type="nucleotide sequence ID" value="XM_003221738.3"/>
</dbReference>
<dbReference type="GO" id="GO:0030674">
    <property type="term" value="F:protein-macromolecule adaptor activity"/>
    <property type="evidence" value="ECO:0000318"/>
    <property type="project" value="GO_Central"/>
</dbReference>
<keyword evidence="11" id="KW-1216">Complement system impairing toxin</keyword>
<keyword evidence="6" id="KW-0356">Hemostasis</keyword>
<dbReference type="eggNOG" id="KOG2579">
    <property type="taxonomic scope" value="Eukaryota"/>
</dbReference>
<dbReference type="GO" id="GO:0045202">
    <property type="term" value="C:synapse"/>
    <property type="evidence" value="ECO:0007669"/>
    <property type="project" value="Ensembl"/>
</dbReference>
<dbReference type="GeneID" id="100552530"/>
<dbReference type="KEGG" id="acs:100552530"/>
<dbReference type="OMA" id="PRIVEHM"/>
<feature type="compositionally biased region" description="Low complexity" evidence="15">
    <location>
        <begin position="437"/>
        <end position="459"/>
    </location>
</feature>
<dbReference type="Gene3D" id="4.10.530.10">
    <property type="entry name" value="Gamma-fibrinogen Carboxyl Terminal Fragment, domain 2"/>
    <property type="match status" value="1"/>
</dbReference>
<dbReference type="OrthoDB" id="9945370at2759"/>
<dbReference type="SUPFAM" id="SSF58010">
    <property type="entry name" value="Fibrinogen coiled-coil and central regions"/>
    <property type="match status" value="1"/>
</dbReference>
<reference evidence="18" key="2">
    <citation type="submission" date="2025-08" db="UniProtKB">
        <authorList>
            <consortium name="Ensembl"/>
        </authorList>
    </citation>
    <scope>IDENTIFICATION</scope>
</reference>
<dbReference type="PANTHER" id="PTHR47221:SF3">
    <property type="entry name" value="FIBRINOGEN ALPHA CHAIN"/>
    <property type="match status" value="1"/>
</dbReference>
<keyword evidence="12" id="KW-0800">Toxin</keyword>
<dbReference type="STRING" id="28377.ENSACAP00000015390"/>
<dbReference type="FunFam" id="3.90.215.10:FF:000001">
    <property type="entry name" value="Tenascin isoform 1"/>
    <property type="match status" value="1"/>
</dbReference>
<keyword evidence="5" id="KW-0964">Secreted</keyword>
<dbReference type="NCBIfam" id="NF040941">
    <property type="entry name" value="GGGWT_bact"/>
    <property type="match status" value="1"/>
</dbReference>
<dbReference type="InterPro" id="IPR021996">
    <property type="entry name" value="Fibrinogen_aC"/>
</dbReference>
<name>G1KRE2_ANOCA</name>
<dbReference type="InterPro" id="IPR012290">
    <property type="entry name" value="Fibrinogen_a/b/g_coil_dom"/>
</dbReference>
<dbReference type="HOGENOM" id="CLU_013807_1_0_1"/>
<dbReference type="GO" id="GO:0042730">
    <property type="term" value="P:fibrinolysis"/>
    <property type="evidence" value="ECO:0000318"/>
    <property type="project" value="GO_Central"/>
</dbReference>
<dbReference type="Bgee" id="ENSACAG00000015673">
    <property type="expression patterns" value="Expressed in liver and 9 other cell types or tissues"/>
</dbReference>
<proteinExistence type="inferred from homology"/>
<dbReference type="Pfam" id="PF00147">
    <property type="entry name" value="Fibrinogen_C"/>
    <property type="match status" value="1"/>
</dbReference>
<dbReference type="InParanoid" id="G1KRE2"/>
<gene>
    <name evidence="18" type="primary">fga</name>
</gene>
<dbReference type="FunCoup" id="G1KRE2">
    <property type="interactions" value="187"/>
</dbReference>
<sequence>MLQMRVLCALLCFSIAWATEQGSTFEEHGGGVRGPRIVEHKAQGQCKQEKSWPTCSDEEWGIKCPSGCRMQGLIDETDREFNDRINKIKKLLSDNQNSYKKSNILKQELTSFLERNLVDEQELDNGYGQISDDLRRRLVTLKQRVFNQVNRIKVLQNTIRNQVGELKRLEVDIDIKIRACKGSCARTYNYHVDTESYDNIQKQLIQSGSINLEPTFDTKPMRVLKMRPLKESTVPSHFKTAPLSEQEANILSHIKLVEAVLEDSTAESRGTPVDTKYVVPGAVTTRYSQPGGGGSDMKVIPSATGHATQTCIRTFTKKIIQGPQGIKEETVEEFKTPDGSDCTHLKGLVKEAGGTYHIKESSSGGGGSGLPDFSSFDPDVRDFFNLGHGSRVSETASHVTTPGRPDSFSHLHEEDYDDFSRIDDPSHGFPSRTSSATSGHSKTVVSSSSSTTGFNKGGSAFETKSRKVSEVVQHDESAEDNPDFRARSLATGGVKLGESYTGTDCEDIHQKHTSGAQSGIFRIKPAGSAKVFSVYCDQATTLGGWLLIQQRLDGSLNFNRTWEDYKKGFGNVDGRGKGEFWLGNENLYLLTQKDTVLRVEVEDWAGNEAYAEYIIHIGSESESYRLSVSDYVGTAGDALIKGSEEEGSEYTAHNNMKFSTFDRDSDQWEENCAEVYGGGWWYNNCQAANLNGIYYPGGQYDPRNNVPYETENGVVWVPFKPSDYSLKVTRMKIRPLATD</sequence>
<dbReference type="GO" id="GO:0005938">
    <property type="term" value="C:cell cortex"/>
    <property type="evidence" value="ECO:0007669"/>
    <property type="project" value="Ensembl"/>
</dbReference>
<feature type="domain" description="Fibrinogen C-terminal" evidence="17">
    <location>
        <begin position="496"/>
        <end position="737"/>
    </location>
</feature>
<evidence type="ECO:0000256" key="7">
    <source>
        <dbReference type="ARBA" id="ARBA00022729"/>
    </source>
</evidence>
<dbReference type="GO" id="GO:0005577">
    <property type="term" value="C:fibrinogen complex"/>
    <property type="evidence" value="ECO:0000318"/>
    <property type="project" value="GO_Central"/>
</dbReference>
<comment type="function">
    <text evidence="1">Initiates complement activation and/or interferes in platelet aggregation and/or blood coagulation.</text>
</comment>
<evidence type="ECO:0000256" key="6">
    <source>
        <dbReference type="ARBA" id="ARBA00022696"/>
    </source>
</evidence>
<evidence type="ECO:0000256" key="15">
    <source>
        <dbReference type="SAM" id="MobiDB-lite"/>
    </source>
</evidence>
<evidence type="ECO:0000256" key="12">
    <source>
        <dbReference type="ARBA" id="ARBA00023240"/>
    </source>
</evidence>
<dbReference type="GO" id="GO:0070527">
    <property type="term" value="P:platelet aggregation"/>
    <property type="evidence" value="ECO:0000318"/>
    <property type="project" value="GO_Central"/>
</dbReference>
<evidence type="ECO:0000256" key="10">
    <source>
        <dbReference type="ARBA" id="ARBA00023157"/>
    </source>
</evidence>
<dbReference type="GO" id="GO:0034116">
    <property type="term" value="P:positive regulation of heterotypic cell-cell adhesion"/>
    <property type="evidence" value="ECO:0000318"/>
    <property type="project" value="GO_Central"/>
</dbReference>
<reference evidence="18 19" key="1">
    <citation type="submission" date="2009-12" db="EMBL/GenBank/DDBJ databases">
        <title>The Genome Sequence of Anolis carolinensis (Green Anole Lizard).</title>
        <authorList>
            <consortium name="The Genome Sequencing Platform"/>
            <person name="Di Palma F."/>
            <person name="Alfoldi J."/>
            <person name="Heiman D."/>
            <person name="Young S."/>
            <person name="Grabherr M."/>
            <person name="Johnson J."/>
            <person name="Lander E.S."/>
            <person name="Lindblad-Toh K."/>
        </authorList>
    </citation>
    <scope>NUCLEOTIDE SEQUENCE [LARGE SCALE GENOMIC DNA]</scope>
    <source>
        <strain evidence="18 19">JBL SC #1</strain>
    </source>
</reference>
<dbReference type="InterPro" id="IPR037579">
    <property type="entry name" value="FIB_ANG-like"/>
</dbReference>
<evidence type="ECO:0000259" key="17">
    <source>
        <dbReference type="PROSITE" id="PS51406"/>
    </source>
</evidence>
<dbReference type="CDD" id="cd00087">
    <property type="entry name" value="FReD"/>
    <property type="match status" value="1"/>
</dbReference>
<evidence type="ECO:0000256" key="1">
    <source>
        <dbReference type="ARBA" id="ARBA00003654"/>
    </source>
</evidence>
<dbReference type="PANTHER" id="PTHR47221">
    <property type="entry name" value="FIBRINOGEN ALPHA CHAIN"/>
    <property type="match status" value="1"/>
</dbReference>
<keyword evidence="7 16" id="KW-0732">Signal</keyword>
<evidence type="ECO:0000256" key="11">
    <source>
        <dbReference type="ARBA" id="ARBA00023220"/>
    </source>
</evidence>
<keyword evidence="10" id="KW-1015">Disulfide bond</keyword>
<comment type="subcellular location">
    <subcellularLocation>
        <location evidence="2">Secreted</location>
    </subcellularLocation>
</comment>
<comment type="similarity">
    <text evidence="3">Belongs to the ficolin lectin family. Veficolin subfamily.</text>
</comment>
<evidence type="ECO:0000256" key="9">
    <source>
        <dbReference type="ARBA" id="ARBA00023084"/>
    </source>
</evidence>
<protein>
    <recommendedName>
        <fullName evidence="4">Fibrinogen alpha chain</fullName>
    </recommendedName>
</protein>
<dbReference type="SMART" id="SM01212">
    <property type="entry name" value="Fib_alpha"/>
    <property type="match status" value="1"/>
</dbReference>